<name>A0ABR1CBJ7_NECAM</name>
<protein>
    <recommendedName>
        <fullName evidence="2">DUF7083 domain-containing protein</fullName>
    </recommendedName>
</protein>
<evidence type="ECO:0000313" key="3">
    <source>
        <dbReference type="EMBL" id="KAK6735859.1"/>
    </source>
</evidence>
<organism evidence="3 4">
    <name type="scientific">Necator americanus</name>
    <name type="common">Human hookworm</name>
    <dbReference type="NCBI Taxonomy" id="51031"/>
    <lineage>
        <taxon>Eukaryota</taxon>
        <taxon>Metazoa</taxon>
        <taxon>Ecdysozoa</taxon>
        <taxon>Nematoda</taxon>
        <taxon>Chromadorea</taxon>
        <taxon>Rhabditida</taxon>
        <taxon>Rhabditina</taxon>
        <taxon>Rhabditomorpha</taxon>
        <taxon>Strongyloidea</taxon>
        <taxon>Ancylostomatidae</taxon>
        <taxon>Bunostominae</taxon>
        <taxon>Necator</taxon>
    </lineage>
</organism>
<evidence type="ECO:0000256" key="1">
    <source>
        <dbReference type="SAM" id="MobiDB-lite"/>
    </source>
</evidence>
<feature type="region of interest" description="Disordered" evidence="1">
    <location>
        <begin position="32"/>
        <end position="61"/>
    </location>
</feature>
<sequence length="277" mass="30573">MLCAPVKLQKTSLKSSVGRTVESKRWSRRSCSVSCPGSKPSRTAGRVDSSPGSRPGRTAGRVDFCSRTPAPALSPIELLVESTPAPAPSPVELLKSISGTRTLAVPTAPVATAEFVTNSLSTRLPEFVYDPENGCTFEVWYNRYEDVISKDGAMLDDAVKARLIVSKLDAVTYAQFTNHILPKRACDVPLTDTVVVPKELFGHKMSVFERRYAYLKTQRNEESLRDYTGLVNQRHAMAEFNDVTPEQMKCLVWICGLGAPQHADVRARALRKMEDNP</sequence>
<proteinExistence type="predicted"/>
<dbReference type="InterPro" id="IPR055510">
    <property type="entry name" value="DUF7083"/>
</dbReference>
<keyword evidence="4" id="KW-1185">Reference proteome</keyword>
<dbReference type="Pfam" id="PF23309">
    <property type="entry name" value="DUF7083"/>
    <property type="match status" value="1"/>
</dbReference>
<feature type="domain" description="DUF7083" evidence="2">
    <location>
        <begin position="117"/>
        <end position="204"/>
    </location>
</feature>
<comment type="caution">
    <text evidence="3">The sequence shown here is derived from an EMBL/GenBank/DDBJ whole genome shotgun (WGS) entry which is preliminary data.</text>
</comment>
<gene>
    <name evidence="3" type="primary">Necator_chrII.g6654</name>
    <name evidence="3" type="ORF">RB195_018861</name>
</gene>
<reference evidence="3 4" key="1">
    <citation type="submission" date="2023-08" db="EMBL/GenBank/DDBJ databases">
        <title>A Necator americanus chromosomal reference genome.</title>
        <authorList>
            <person name="Ilik V."/>
            <person name="Petrzelkova K.J."/>
            <person name="Pardy F."/>
            <person name="Fuh T."/>
            <person name="Niatou-Singa F.S."/>
            <person name="Gouil Q."/>
            <person name="Baker L."/>
            <person name="Ritchie M.E."/>
            <person name="Jex A.R."/>
            <person name="Gazzola D."/>
            <person name="Li H."/>
            <person name="Toshio Fujiwara R."/>
            <person name="Zhan B."/>
            <person name="Aroian R.V."/>
            <person name="Pafco B."/>
            <person name="Schwarz E.M."/>
        </authorList>
    </citation>
    <scope>NUCLEOTIDE SEQUENCE [LARGE SCALE GENOMIC DNA]</scope>
    <source>
        <strain evidence="3 4">Aroian</strain>
        <tissue evidence="3">Whole animal</tissue>
    </source>
</reference>
<dbReference type="EMBL" id="JAVFWL010000002">
    <property type="protein sequence ID" value="KAK6735859.1"/>
    <property type="molecule type" value="Genomic_DNA"/>
</dbReference>
<accession>A0ABR1CBJ7</accession>
<dbReference type="Proteomes" id="UP001303046">
    <property type="component" value="Unassembled WGS sequence"/>
</dbReference>
<evidence type="ECO:0000313" key="4">
    <source>
        <dbReference type="Proteomes" id="UP001303046"/>
    </source>
</evidence>
<evidence type="ECO:0000259" key="2">
    <source>
        <dbReference type="Pfam" id="PF23309"/>
    </source>
</evidence>